<protein>
    <recommendedName>
        <fullName evidence="2">histidine kinase</fullName>
        <ecNumber evidence="2">2.7.13.3</ecNumber>
    </recommendedName>
</protein>
<dbReference type="PANTHER" id="PTHR24421:SF10">
    <property type="entry name" value="NITRATE_NITRITE SENSOR PROTEIN NARQ"/>
    <property type="match status" value="1"/>
</dbReference>
<keyword evidence="9" id="KW-0472">Membrane</keyword>
<dbReference type="EC" id="2.7.13.3" evidence="2"/>
<comment type="caution">
    <text evidence="11">The sequence shown here is derived from an EMBL/GenBank/DDBJ whole genome shotgun (WGS) entry which is preliminary data.</text>
</comment>
<accession>A0ABS7SFI2</accession>
<dbReference type="InterPro" id="IPR011712">
    <property type="entry name" value="Sig_transdc_His_kin_sub3_dim/P"/>
</dbReference>
<evidence type="ECO:0000256" key="5">
    <source>
        <dbReference type="ARBA" id="ARBA00022741"/>
    </source>
</evidence>
<dbReference type="Gene3D" id="3.30.565.10">
    <property type="entry name" value="Histidine kinase-like ATPase, C-terminal domain"/>
    <property type="match status" value="1"/>
</dbReference>
<keyword evidence="4" id="KW-0808">Transferase</keyword>
<evidence type="ECO:0000256" key="9">
    <source>
        <dbReference type="SAM" id="Phobius"/>
    </source>
</evidence>
<feature type="transmembrane region" description="Helical" evidence="9">
    <location>
        <begin position="55"/>
        <end position="75"/>
    </location>
</feature>
<comment type="catalytic activity">
    <reaction evidence="1">
        <text>ATP + protein L-histidine = ADP + protein N-phospho-L-histidine.</text>
        <dbReference type="EC" id="2.7.13.3"/>
    </reaction>
</comment>
<evidence type="ECO:0000256" key="2">
    <source>
        <dbReference type="ARBA" id="ARBA00012438"/>
    </source>
</evidence>
<name>A0ABS7SFI2_9MICO</name>
<feature type="transmembrane region" description="Helical" evidence="9">
    <location>
        <begin position="107"/>
        <end position="128"/>
    </location>
</feature>
<sequence length="400" mass="41002">MPESRGRGARVGVTIAAAVLAVVAAAFSPAAIPLVVAVGVVVVTLVWWPTGRRRLTWAAAVPAVVSLAATGGHLAFGWPGLPPWGMVETVALCLLVGMIARWSSGRAAAVVAVAAGIAAATTLLRAVPATGSTELDGVQLLYAVAFWGLGPIASAAVGLHLRHQHERREREITGARREQRLDLARDLHDYVAHDVSAMIAQAQAAQLVAGEGSRVVDALRSIEQSGLAAMASMDRTIGVLGETTSAAGPVTGAAPVRPTPGLGDLRELVERFASTSGSRAGDVRLDVDPAVEAGGRIPREVGGTVHRIVVEALTNVRRHAPGASSVEVRVRRVGSALEVSVVNGAGGPPADPGRRGGLGLPGLTERVVALSGTLRAGPHDDGWRVLARMPLTDGLGAGRS</sequence>
<dbReference type="Proteomes" id="UP000826651">
    <property type="component" value="Unassembled WGS sequence"/>
</dbReference>
<evidence type="ECO:0000256" key="1">
    <source>
        <dbReference type="ARBA" id="ARBA00000085"/>
    </source>
</evidence>
<dbReference type="InterPro" id="IPR036890">
    <property type="entry name" value="HATPase_C_sf"/>
</dbReference>
<keyword evidence="8" id="KW-0902">Two-component regulatory system</keyword>
<evidence type="ECO:0000256" key="6">
    <source>
        <dbReference type="ARBA" id="ARBA00022777"/>
    </source>
</evidence>
<evidence type="ECO:0000259" key="10">
    <source>
        <dbReference type="Pfam" id="PF07730"/>
    </source>
</evidence>
<dbReference type="Gene3D" id="1.20.5.1930">
    <property type="match status" value="1"/>
</dbReference>
<feature type="domain" description="Signal transduction histidine kinase subgroup 3 dimerisation and phosphoacceptor" evidence="10">
    <location>
        <begin position="180"/>
        <end position="242"/>
    </location>
</feature>
<feature type="transmembrane region" description="Helical" evidence="9">
    <location>
        <begin position="81"/>
        <end position="100"/>
    </location>
</feature>
<keyword evidence="6" id="KW-0418">Kinase</keyword>
<evidence type="ECO:0000256" key="8">
    <source>
        <dbReference type="ARBA" id="ARBA00023012"/>
    </source>
</evidence>
<evidence type="ECO:0000256" key="4">
    <source>
        <dbReference type="ARBA" id="ARBA00022679"/>
    </source>
</evidence>
<keyword evidence="12" id="KW-1185">Reference proteome</keyword>
<evidence type="ECO:0000256" key="7">
    <source>
        <dbReference type="ARBA" id="ARBA00022840"/>
    </source>
</evidence>
<keyword evidence="5" id="KW-0547">Nucleotide-binding</keyword>
<gene>
    <name evidence="11" type="ORF">KCQ71_21095</name>
</gene>
<evidence type="ECO:0000256" key="3">
    <source>
        <dbReference type="ARBA" id="ARBA00022553"/>
    </source>
</evidence>
<reference evidence="11 12" key="1">
    <citation type="submission" date="2021-04" db="EMBL/GenBank/DDBJ databases">
        <title>Ruania sp. nov., isolated from sandy soil of mangrove forest.</title>
        <authorList>
            <person name="Ge X."/>
            <person name="Huang R."/>
            <person name="Liu W."/>
        </authorList>
    </citation>
    <scope>NUCLEOTIDE SEQUENCE [LARGE SCALE GENOMIC DNA]</scope>
    <source>
        <strain evidence="11 12">N2-46</strain>
    </source>
</reference>
<proteinExistence type="predicted"/>
<dbReference type="Pfam" id="PF07730">
    <property type="entry name" value="HisKA_3"/>
    <property type="match status" value="1"/>
</dbReference>
<dbReference type="InterPro" id="IPR050482">
    <property type="entry name" value="Sensor_HK_TwoCompSys"/>
</dbReference>
<dbReference type="RefSeq" id="WP_223409819.1">
    <property type="nucleotide sequence ID" value="NZ_JAGSHT010000021.1"/>
</dbReference>
<keyword evidence="9" id="KW-0812">Transmembrane</keyword>
<evidence type="ECO:0000313" key="11">
    <source>
        <dbReference type="EMBL" id="MBZ2198658.1"/>
    </source>
</evidence>
<evidence type="ECO:0000313" key="12">
    <source>
        <dbReference type="Proteomes" id="UP000826651"/>
    </source>
</evidence>
<organism evidence="11 12">
    <name type="scientific">Occultella gossypii</name>
    <dbReference type="NCBI Taxonomy" id="2800820"/>
    <lineage>
        <taxon>Bacteria</taxon>
        <taxon>Bacillati</taxon>
        <taxon>Actinomycetota</taxon>
        <taxon>Actinomycetes</taxon>
        <taxon>Micrococcales</taxon>
        <taxon>Ruaniaceae</taxon>
        <taxon>Occultella</taxon>
    </lineage>
</organism>
<keyword evidence="9" id="KW-1133">Transmembrane helix</keyword>
<feature type="transmembrane region" description="Helical" evidence="9">
    <location>
        <begin position="31"/>
        <end position="48"/>
    </location>
</feature>
<dbReference type="PANTHER" id="PTHR24421">
    <property type="entry name" value="NITRATE/NITRITE SENSOR PROTEIN NARX-RELATED"/>
    <property type="match status" value="1"/>
</dbReference>
<dbReference type="EMBL" id="JAGSHT010000021">
    <property type="protein sequence ID" value="MBZ2198658.1"/>
    <property type="molecule type" value="Genomic_DNA"/>
</dbReference>
<keyword evidence="3" id="KW-0597">Phosphoprotein</keyword>
<keyword evidence="7" id="KW-0067">ATP-binding</keyword>
<feature type="transmembrane region" description="Helical" evidence="9">
    <location>
        <begin position="140"/>
        <end position="161"/>
    </location>
</feature>
<dbReference type="CDD" id="cd16917">
    <property type="entry name" value="HATPase_UhpB-NarQ-NarX-like"/>
    <property type="match status" value="1"/>
</dbReference>
<dbReference type="SUPFAM" id="SSF55874">
    <property type="entry name" value="ATPase domain of HSP90 chaperone/DNA topoisomerase II/histidine kinase"/>
    <property type="match status" value="1"/>
</dbReference>